<protein>
    <submittedName>
        <fullName evidence="7">Acyl-CoA synthetase (NDP forming)</fullName>
    </submittedName>
</protein>
<dbReference type="RefSeq" id="WP_073475521.1">
    <property type="nucleotide sequence ID" value="NZ_FQZU01000010.1"/>
</dbReference>
<dbReference type="FunFam" id="3.30.1490.20:FF:000020">
    <property type="entry name" value="Protein lysine acetyltransferase"/>
    <property type="match status" value="1"/>
</dbReference>
<proteinExistence type="inferred from homology"/>
<dbReference type="InterPro" id="IPR013815">
    <property type="entry name" value="ATP_grasp_subdomain_1"/>
</dbReference>
<dbReference type="GO" id="GO:0046872">
    <property type="term" value="F:metal ion binding"/>
    <property type="evidence" value="ECO:0007669"/>
    <property type="project" value="InterPro"/>
</dbReference>
<gene>
    <name evidence="7" type="ORF">SAMN02745216_02083</name>
</gene>
<name>A0A1M6LAT0_9BACT</name>
<reference evidence="8" key="1">
    <citation type="submission" date="2016-11" db="EMBL/GenBank/DDBJ databases">
        <authorList>
            <person name="Varghese N."/>
            <person name="Submissions S."/>
        </authorList>
    </citation>
    <scope>NUCLEOTIDE SEQUENCE [LARGE SCALE GENOMIC DNA]</scope>
    <source>
        <strain evidence="8">DSM 16219</strain>
    </source>
</reference>
<evidence type="ECO:0000256" key="4">
    <source>
        <dbReference type="ARBA" id="ARBA00060888"/>
    </source>
</evidence>
<dbReference type="PROSITE" id="PS50975">
    <property type="entry name" value="ATP_GRASP"/>
    <property type="match status" value="1"/>
</dbReference>
<dbReference type="Proteomes" id="UP000183994">
    <property type="component" value="Unassembled WGS sequence"/>
</dbReference>
<dbReference type="EMBL" id="FQZU01000010">
    <property type="protein sequence ID" value="SHJ68274.1"/>
    <property type="molecule type" value="Genomic_DNA"/>
</dbReference>
<dbReference type="SMART" id="SM00881">
    <property type="entry name" value="CoA_binding"/>
    <property type="match status" value="1"/>
</dbReference>
<keyword evidence="3 5" id="KW-0067">ATP-binding</keyword>
<dbReference type="PANTHER" id="PTHR43334">
    <property type="entry name" value="ACETATE--COA LIGASE [ADP-FORMING]"/>
    <property type="match status" value="1"/>
</dbReference>
<evidence type="ECO:0000256" key="1">
    <source>
        <dbReference type="ARBA" id="ARBA00022598"/>
    </source>
</evidence>
<sequence length="695" mass="75676">MEKMFNPQSIAMVGLSSNKSNIPRLSLENMLRWGYRGQIFGVNGRNNDAYVDGVKMFREIEELPIIPDIVYSLIPAKLVPDMVERCGKMGVKRMAIPSGGFSEFGGHGDDLAQQTLDAARKYGIRFVGPNGLTLANVKNGLCLPFAPVVKPPLGNISVVSQSGGVGLMIMTHFKAENLGMAKFASVGNKLDLDEVDFLEYFGQDPDTEIIFMYLESITRGRELAELASKINKPVVVFKSNTTESGKKAAMSHTASVSSDDHILDAVCKDSGIIRIRHFHDFMAVAKAFKLPPMKGPRVVVMSPAGGLSVMMADLCEESGFQFADPGEAFYESLRNFSNAGVIKFSNPLDLGDIYDPQFVAHVICEVMHSDQVDGAMYVSFTPDMPSGDSVFKMMLRTDLSKESWGAILSSGKPLGAALVTPNLSPFKQAINVPIFNSPEELVRAMSFQMKYHTRQKQMKDCQGVEDLAGLPEAREWLEAHKGPLGEESMELLQACGVPAPKSALAASVDELDKALNGVPFPVVMKVVSPDALHKSDVGGVKVGVQDLEQAKKAFESIRSNLKSHAPEARFDGVRIAEMAPKGHDLFIGAKRDEVFGPVIVFGMGGIYMEIFKDLATIPCPARRSAVREALAGLKVHKLLQGARGQAPADVGAFVDLVRQISCLMAGFPEIQELDLNPVRVFEKGVMPLDMRMLVK</sequence>
<dbReference type="InterPro" id="IPR003781">
    <property type="entry name" value="CoA-bd"/>
</dbReference>
<dbReference type="InterPro" id="IPR036291">
    <property type="entry name" value="NAD(P)-bd_dom_sf"/>
</dbReference>
<dbReference type="SUPFAM" id="SSF51735">
    <property type="entry name" value="NAD(P)-binding Rossmann-fold domains"/>
    <property type="match status" value="1"/>
</dbReference>
<dbReference type="GO" id="GO:0005524">
    <property type="term" value="F:ATP binding"/>
    <property type="evidence" value="ECO:0007669"/>
    <property type="project" value="UniProtKB-UniRule"/>
</dbReference>
<dbReference type="Gene3D" id="3.30.1490.20">
    <property type="entry name" value="ATP-grasp fold, A domain"/>
    <property type="match status" value="1"/>
</dbReference>
<dbReference type="GO" id="GO:0016874">
    <property type="term" value="F:ligase activity"/>
    <property type="evidence" value="ECO:0007669"/>
    <property type="project" value="UniProtKB-KW"/>
</dbReference>
<feature type="domain" description="ATP-grasp" evidence="6">
    <location>
        <begin position="489"/>
        <end position="525"/>
    </location>
</feature>
<dbReference type="Pfam" id="PF13607">
    <property type="entry name" value="Succ_CoA_lig"/>
    <property type="match status" value="1"/>
</dbReference>
<dbReference type="PANTHER" id="PTHR43334:SF2">
    <property type="entry name" value="ACETATE--COA LIGASE [ADP-FORMING]"/>
    <property type="match status" value="1"/>
</dbReference>
<dbReference type="Pfam" id="PF13380">
    <property type="entry name" value="CoA_binding_2"/>
    <property type="match status" value="1"/>
</dbReference>
<organism evidence="7 8">
    <name type="scientific">Desulfatibacillum alkenivorans DSM 16219</name>
    <dbReference type="NCBI Taxonomy" id="1121393"/>
    <lineage>
        <taxon>Bacteria</taxon>
        <taxon>Pseudomonadati</taxon>
        <taxon>Thermodesulfobacteriota</taxon>
        <taxon>Desulfobacteria</taxon>
        <taxon>Desulfobacterales</taxon>
        <taxon>Desulfatibacillaceae</taxon>
        <taxon>Desulfatibacillum</taxon>
    </lineage>
</organism>
<dbReference type="SUPFAM" id="SSF52210">
    <property type="entry name" value="Succinyl-CoA synthetase domains"/>
    <property type="match status" value="2"/>
</dbReference>
<dbReference type="AlphaFoldDB" id="A0A1M6LAT0"/>
<dbReference type="InterPro" id="IPR011761">
    <property type="entry name" value="ATP-grasp"/>
</dbReference>
<dbReference type="InterPro" id="IPR016102">
    <property type="entry name" value="Succinyl-CoA_synth-like"/>
</dbReference>
<evidence type="ECO:0000313" key="7">
    <source>
        <dbReference type="EMBL" id="SHJ68274.1"/>
    </source>
</evidence>
<evidence type="ECO:0000256" key="5">
    <source>
        <dbReference type="PROSITE-ProRule" id="PRU00409"/>
    </source>
</evidence>
<comment type="similarity">
    <text evidence="4">In the N-terminal section; belongs to the acetate CoA ligase alpha subunit family.</text>
</comment>
<evidence type="ECO:0000313" key="8">
    <source>
        <dbReference type="Proteomes" id="UP000183994"/>
    </source>
</evidence>
<accession>A0A1M6LAT0</accession>
<dbReference type="STRING" id="1121393.SAMN02745216_02083"/>
<keyword evidence="8" id="KW-1185">Reference proteome</keyword>
<dbReference type="InterPro" id="IPR051538">
    <property type="entry name" value="Acyl-CoA_Synth/Transferase"/>
</dbReference>
<dbReference type="Gene3D" id="3.30.470.20">
    <property type="entry name" value="ATP-grasp fold, B domain"/>
    <property type="match status" value="1"/>
</dbReference>
<evidence type="ECO:0000256" key="3">
    <source>
        <dbReference type="ARBA" id="ARBA00022840"/>
    </source>
</evidence>
<evidence type="ECO:0000256" key="2">
    <source>
        <dbReference type="ARBA" id="ARBA00022741"/>
    </source>
</evidence>
<dbReference type="Gene3D" id="3.40.50.720">
    <property type="entry name" value="NAD(P)-binding Rossmann-like Domain"/>
    <property type="match status" value="1"/>
</dbReference>
<evidence type="ECO:0000259" key="6">
    <source>
        <dbReference type="PROSITE" id="PS50975"/>
    </source>
</evidence>
<dbReference type="SUPFAM" id="SSF56059">
    <property type="entry name" value="Glutathione synthetase ATP-binding domain-like"/>
    <property type="match status" value="1"/>
</dbReference>
<dbReference type="OrthoDB" id="9791027at2"/>
<keyword evidence="2 5" id="KW-0547">Nucleotide-binding</keyword>
<dbReference type="Pfam" id="PF13549">
    <property type="entry name" value="ATP-grasp_5"/>
    <property type="match status" value="1"/>
</dbReference>
<dbReference type="Gene3D" id="3.40.50.261">
    <property type="entry name" value="Succinyl-CoA synthetase domains"/>
    <property type="match status" value="2"/>
</dbReference>
<keyword evidence="1" id="KW-0436">Ligase</keyword>
<dbReference type="InterPro" id="IPR032875">
    <property type="entry name" value="Succ_CoA_lig_flav_dom"/>
</dbReference>